<dbReference type="EMBL" id="QKTW01000010">
    <property type="protein sequence ID" value="PZF73752.1"/>
    <property type="molecule type" value="Genomic_DNA"/>
</dbReference>
<protein>
    <recommendedName>
        <fullName evidence="2">Type II secretion system protein GspG C-terminal domain-containing protein</fullName>
    </recommendedName>
</protein>
<feature type="domain" description="Type II secretion system protein GspG C-terminal" evidence="2">
    <location>
        <begin position="74"/>
        <end position="157"/>
    </location>
</feature>
<organism evidence="3 4">
    <name type="scientific">Taibaiella soli</name>
    <dbReference type="NCBI Taxonomy" id="1649169"/>
    <lineage>
        <taxon>Bacteria</taxon>
        <taxon>Pseudomonadati</taxon>
        <taxon>Bacteroidota</taxon>
        <taxon>Chitinophagia</taxon>
        <taxon>Chitinophagales</taxon>
        <taxon>Chitinophagaceae</taxon>
        <taxon>Taibaiella</taxon>
    </lineage>
</organism>
<keyword evidence="1" id="KW-0472">Membrane</keyword>
<keyword evidence="4" id="KW-1185">Reference proteome</keyword>
<evidence type="ECO:0000313" key="3">
    <source>
        <dbReference type="EMBL" id="PZF73752.1"/>
    </source>
</evidence>
<proteinExistence type="predicted"/>
<dbReference type="InterPro" id="IPR013545">
    <property type="entry name" value="T2SS_protein-GspG_C"/>
</dbReference>
<name>A0A2W2AJN5_9BACT</name>
<evidence type="ECO:0000259" key="2">
    <source>
        <dbReference type="Pfam" id="PF08334"/>
    </source>
</evidence>
<feature type="transmembrane region" description="Helical" evidence="1">
    <location>
        <begin position="12"/>
        <end position="36"/>
    </location>
</feature>
<keyword evidence="1" id="KW-0812">Transmembrane</keyword>
<comment type="caution">
    <text evidence="3">The sequence shown here is derived from an EMBL/GenBank/DDBJ whole genome shotgun (WGS) entry which is preliminary data.</text>
</comment>
<dbReference type="Pfam" id="PF08334">
    <property type="entry name" value="T2SSG"/>
    <property type="match status" value="1"/>
</dbReference>
<evidence type="ECO:0000313" key="4">
    <source>
        <dbReference type="Proteomes" id="UP000248745"/>
    </source>
</evidence>
<dbReference type="OrthoDB" id="1447786at2"/>
<dbReference type="AlphaFoldDB" id="A0A2W2AJN5"/>
<dbReference type="RefSeq" id="WP_110998202.1">
    <property type="nucleotide sequence ID" value="NZ_QKTW01000010.1"/>
</dbReference>
<feature type="transmembrane region" description="Helical" evidence="1">
    <location>
        <begin position="42"/>
        <end position="61"/>
    </location>
</feature>
<sequence>MEKKSNERPPYILGLLCLIPLVGLLVGAALIFYSIFKYHDKKLTLIGVSGVIVTVVFYSMLSYDLKYGKGSAEAFGSMSQTKLNSLVNVIELYKIKEGQYPDSLAQLKAVDSSVSYHDPLVGRRMGKSVKARYQYQKLPEGYKVFSAGEDCLPNTKDDIYPTVLSTGNLKYGFVKKQ</sequence>
<dbReference type="SUPFAM" id="SSF54523">
    <property type="entry name" value="Pili subunits"/>
    <property type="match status" value="1"/>
</dbReference>
<keyword evidence="1" id="KW-1133">Transmembrane helix</keyword>
<evidence type="ECO:0000256" key="1">
    <source>
        <dbReference type="SAM" id="Phobius"/>
    </source>
</evidence>
<accession>A0A2W2AJN5</accession>
<dbReference type="InterPro" id="IPR045584">
    <property type="entry name" value="Pilin-like"/>
</dbReference>
<dbReference type="Gene3D" id="3.30.700.10">
    <property type="entry name" value="Glycoprotein, Type 4 Pilin"/>
    <property type="match status" value="1"/>
</dbReference>
<reference evidence="3 4" key="1">
    <citation type="submission" date="2018-06" db="EMBL/GenBank/DDBJ databases">
        <title>Mucibacter soli gen. nov., sp. nov., a new member of the family Chitinophagaceae producing mucin.</title>
        <authorList>
            <person name="Kim M.-K."/>
            <person name="Park S."/>
            <person name="Kim T.-S."/>
            <person name="Joung Y."/>
            <person name="Han J.-H."/>
            <person name="Kim S.B."/>
        </authorList>
    </citation>
    <scope>NUCLEOTIDE SEQUENCE [LARGE SCALE GENOMIC DNA]</scope>
    <source>
        <strain evidence="3 4">R1-15</strain>
    </source>
</reference>
<dbReference type="Proteomes" id="UP000248745">
    <property type="component" value="Unassembled WGS sequence"/>
</dbReference>
<gene>
    <name evidence="3" type="ORF">DN068_07075</name>
</gene>